<dbReference type="EMBL" id="JAHUTI010055960">
    <property type="protein sequence ID" value="MED6250244.1"/>
    <property type="molecule type" value="Genomic_DNA"/>
</dbReference>
<accession>A0ABU7BKH8</accession>
<sequence length="102" mass="10841">MAELPSSLPLNIMQDSIANWFPPPPEELLTCSAPCYAVIDCDLVVTTHSSRSFIPASALNRDHSPLCRSVGQCNYACGGLGFWSYSGLADVYSCGPDGPSEA</sequence>
<dbReference type="Proteomes" id="UP001345963">
    <property type="component" value="Unassembled WGS sequence"/>
</dbReference>
<evidence type="ECO:0000313" key="2">
    <source>
        <dbReference type="Proteomes" id="UP001345963"/>
    </source>
</evidence>
<proteinExistence type="predicted"/>
<comment type="caution">
    <text evidence="1">The sequence shown here is derived from an EMBL/GenBank/DDBJ whole genome shotgun (WGS) entry which is preliminary data.</text>
</comment>
<gene>
    <name evidence="1" type="ORF">ATANTOWER_027649</name>
</gene>
<organism evidence="1 2">
    <name type="scientific">Ataeniobius toweri</name>
    <dbReference type="NCBI Taxonomy" id="208326"/>
    <lineage>
        <taxon>Eukaryota</taxon>
        <taxon>Metazoa</taxon>
        <taxon>Chordata</taxon>
        <taxon>Craniata</taxon>
        <taxon>Vertebrata</taxon>
        <taxon>Euteleostomi</taxon>
        <taxon>Actinopterygii</taxon>
        <taxon>Neopterygii</taxon>
        <taxon>Teleostei</taxon>
        <taxon>Neoteleostei</taxon>
        <taxon>Acanthomorphata</taxon>
        <taxon>Ovalentaria</taxon>
        <taxon>Atherinomorphae</taxon>
        <taxon>Cyprinodontiformes</taxon>
        <taxon>Goodeidae</taxon>
        <taxon>Ataeniobius</taxon>
    </lineage>
</organism>
<keyword evidence="2" id="KW-1185">Reference proteome</keyword>
<protein>
    <submittedName>
        <fullName evidence="1">Uncharacterized protein</fullName>
    </submittedName>
</protein>
<name>A0ABU7BKH8_9TELE</name>
<evidence type="ECO:0000313" key="1">
    <source>
        <dbReference type="EMBL" id="MED6250244.1"/>
    </source>
</evidence>
<reference evidence="1 2" key="1">
    <citation type="submission" date="2021-07" db="EMBL/GenBank/DDBJ databases">
        <authorList>
            <person name="Palmer J.M."/>
        </authorList>
    </citation>
    <scope>NUCLEOTIDE SEQUENCE [LARGE SCALE GENOMIC DNA]</scope>
    <source>
        <strain evidence="1 2">AT_MEX2019</strain>
        <tissue evidence="1">Muscle</tissue>
    </source>
</reference>